<dbReference type="InterPro" id="IPR001647">
    <property type="entry name" value="HTH_TetR"/>
</dbReference>
<dbReference type="Proteomes" id="UP000623440">
    <property type="component" value="Unassembled WGS sequence"/>
</dbReference>
<keyword evidence="1 2" id="KW-0238">DNA-binding</keyword>
<proteinExistence type="predicted"/>
<reference evidence="4 5" key="1">
    <citation type="journal article" date="2020" name="ISME J.">
        <title>Comparative genomics reveals insights into cyanobacterial evolution and habitat adaptation.</title>
        <authorList>
            <person name="Chen M.Y."/>
            <person name="Teng W.K."/>
            <person name="Zhao L."/>
            <person name="Hu C.X."/>
            <person name="Zhou Y.K."/>
            <person name="Han B.P."/>
            <person name="Song L.R."/>
            <person name="Shu W.S."/>
        </authorList>
    </citation>
    <scope>NUCLEOTIDE SEQUENCE [LARGE SCALE GENOMIC DNA]</scope>
    <source>
        <strain evidence="4 5">FACHB-838</strain>
    </source>
</reference>
<dbReference type="Pfam" id="PF00440">
    <property type="entry name" value="TetR_N"/>
    <property type="match status" value="1"/>
</dbReference>
<evidence type="ECO:0000313" key="4">
    <source>
        <dbReference type="EMBL" id="MBD2535893.1"/>
    </source>
</evidence>
<dbReference type="PRINTS" id="PR00455">
    <property type="entry name" value="HTHTETR"/>
</dbReference>
<sequence>MSSRIHNPETLRRLPQQTRSRQRVNQILDIAAQLLEEVGYEAVSTELIVKQANISIGSLYRFFPDKEAIVHALSERYAQQMRELFAARFNPSTINYPLAILLSEAIEDFDKFYTTQPGCRVTMLRSRISGELQAVNQRVDHEIVEQLDKFFALRQPQMNSQQRHLVALVSVEIAGALQLMSLSQNDHLRRQLVAQTKQVLIAYLQPLFPDSIN</sequence>
<dbReference type="PROSITE" id="PS50977">
    <property type="entry name" value="HTH_TETR_2"/>
    <property type="match status" value="1"/>
</dbReference>
<evidence type="ECO:0000256" key="2">
    <source>
        <dbReference type="PROSITE-ProRule" id="PRU00335"/>
    </source>
</evidence>
<dbReference type="InterPro" id="IPR009057">
    <property type="entry name" value="Homeodomain-like_sf"/>
</dbReference>
<dbReference type="Pfam" id="PF17918">
    <property type="entry name" value="TetR_C_15"/>
    <property type="match status" value="1"/>
</dbReference>
<keyword evidence="5" id="KW-1185">Reference proteome</keyword>
<protein>
    <submittedName>
        <fullName evidence="4">TetR/AcrR family transcriptional regulator</fullName>
    </submittedName>
</protein>
<dbReference type="PANTHER" id="PTHR30055">
    <property type="entry name" value="HTH-TYPE TRANSCRIPTIONAL REGULATOR RUTR"/>
    <property type="match status" value="1"/>
</dbReference>
<accession>A0ABR8E3B1</accession>
<dbReference type="PROSITE" id="PS01081">
    <property type="entry name" value="HTH_TETR_1"/>
    <property type="match status" value="1"/>
</dbReference>
<dbReference type="InterPro" id="IPR050109">
    <property type="entry name" value="HTH-type_TetR-like_transc_reg"/>
</dbReference>
<evidence type="ECO:0000259" key="3">
    <source>
        <dbReference type="PROSITE" id="PS50977"/>
    </source>
</evidence>
<dbReference type="EMBL" id="JACJSI010000349">
    <property type="protein sequence ID" value="MBD2535893.1"/>
    <property type="molecule type" value="Genomic_DNA"/>
</dbReference>
<dbReference type="InterPro" id="IPR041669">
    <property type="entry name" value="TetR_C_15"/>
</dbReference>
<name>A0ABR8E3B1_9NOSO</name>
<evidence type="ECO:0000256" key="1">
    <source>
        <dbReference type="ARBA" id="ARBA00023125"/>
    </source>
</evidence>
<dbReference type="RefSeq" id="WP_190946682.1">
    <property type="nucleotide sequence ID" value="NZ_JACJSI010000349.1"/>
</dbReference>
<gene>
    <name evidence="4" type="ORF">H6G97_43800</name>
</gene>
<feature type="DNA-binding region" description="H-T-H motif" evidence="2">
    <location>
        <begin position="44"/>
        <end position="63"/>
    </location>
</feature>
<dbReference type="InterPro" id="IPR023772">
    <property type="entry name" value="DNA-bd_HTH_TetR-type_CS"/>
</dbReference>
<dbReference type="Gene3D" id="1.10.357.10">
    <property type="entry name" value="Tetracycline Repressor, domain 2"/>
    <property type="match status" value="1"/>
</dbReference>
<dbReference type="PANTHER" id="PTHR30055:SF226">
    <property type="entry name" value="HTH-TYPE TRANSCRIPTIONAL REGULATOR PKSA"/>
    <property type="match status" value="1"/>
</dbReference>
<feature type="domain" description="HTH tetR-type" evidence="3">
    <location>
        <begin position="21"/>
        <end position="81"/>
    </location>
</feature>
<organism evidence="4 5">
    <name type="scientific">Nostoc flagelliforme FACHB-838</name>
    <dbReference type="NCBI Taxonomy" id="2692904"/>
    <lineage>
        <taxon>Bacteria</taxon>
        <taxon>Bacillati</taxon>
        <taxon>Cyanobacteriota</taxon>
        <taxon>Cyanophyceae</taxon>
        <taxon>Nostocales</taxon>
        <taxon>Nostocaceae</taxon>
        <taxon>Nostoc</taxon>
    </lineage>
</organism>
<comment type="caution">
    <text evidence="4">The sequence shown here is derived from an EMBL/GenBank/DDBJ whole genome shotgun (WGS) entry which is preliminary data.</text>
</comment>
<dbReference type="SUPFAM" id="SSF46689">
    <property type="entry name" value="Homeodomain-like"/>
    <property type="match status" value="1"/>
</dbReference>
<evidence type="ECO:0000313" key="5">
    <source>
        <dbReference type="Proteomes" id="UP000623440"/>
    </source>
</evidence>